<proteinExistence type="predicted"/>
<dbReference type="EMBL" id="GBXM01021669">
    <property type="protein sequence ID" value="JAH86908.1"/>
    <property type="molecule type" value="Transcribed_RNA"/>
</dbReference>
<reference evidence="1" key="2">
    <citation type="journal article" date="2015" name="Fish Shellfish Immunol.">
        <title>Early steps in the European eel (Anguilla anguilla)-Vibrio vulnificus interaction in the gills: Role of the RtxA13 toxin.</title>
        <authorList>
            <person name="Callol A."/>
            <person name="Pajuelo D."/>
            <person name="Ebbesson L."/>
            <person name="Teles M."/>
            <person name="MacKenzie S."/>
            <person name="Amaro C."/>
        </authorList>
    </citation>
    <scope>NUCLEOTIDE SEQUENCE</scope>
</reference>
<evidence type="ECO:0000313" key="1">
    <source>
        <dbReference type="EMBL" id="JAH86908.1"/>
    </source>
</evidence>
<reference evidence="1" key="1">
    <citation type="submission" date="2014-11" db="EMBL/GenBank/DDBJ databases">
        <authorList>
            <person name="Amaro Gonzalez C."/>
        </authorList>
    </citation>
    <scope>NUCLEOTIDE SEQUENCE</scope>
</reference>
<sequence>MNGHIIQTEITDDKINCAQILHSAQEMHESNRKSQSCLEIKGRYRTAQEKPLVAFLKSIIRLQIVKNKHLNRHLFYKQYSYRILNRLSSCGSKNGTSVVSSRPEFFSSLIRSFIFCLFPLKNRFHCGVMSSSSPTCMNS</sequence>
<accession>A0A0E9WBP1</accession>
<organism evidence="1">
    <name type="scientific">Anguilla anguilla</name>
    <name type="common">European freshwater eel</name>
    <name type="synonym">Muraena anguilla</name>
    <dbReference type="NCBI Taxonomy" id="7936"/>
    <lineage>
        <taxon>Eukaryota</taxon>
        <taxon>Metazoa</taxon>
        <taxon>Chordata</taxon>
        <taxon>Craniata</taxon>
        <taxon>Vertebrata</taxon>
        <taxon>Euteleostomi</taxon>
        <taxon>Actinopterygii</taxon>
        <taxon>Neopterygii</taxon>
        <taxon>Teleostei</taxon>
        <taxon>Anguilliformes</taxon>
        <taxon>Anguillidae</taxon>
        <taxon>Anguilla</taxon>
    </lineage>
</organism>
<protein>
    <submittedName>
        <fullName evidence="1">Uncharacterized protein</fullName>
    </submittedName>
</protein>
<name>A0A0E9WBP1_ANGAN</name>
<dbReference type="AlphaFoldDB" id="A0A0E9WBP1"/>